<evidence type="ECO:0000313" key="2">
    <source>
        <dbReference type="Proteomes" id="UP000235015"/>
    </source>
</evidence>
<sequence>MWNQMKYFLLFVLAALLIGCMAPYQKKSTWSVGYAETQLDENIFRVSFEGNEFYDEDRTADFTLLRCAELTLENDYKYFAVIDGKSSVKTETTYIPPTYQTYTNAYSYSTTQAVGGGVFTSTTPSANNTIMMLKEKPAGGISYSAEFVKKSIREKYELDKQK</sequence>
<organism evidence="1 2">
    <name type="scientific">Sedimenticola selenatireducens</name>
    <dbReference type="NCBI Taxonomy" id="191960"/>
    <lineage>
        <taxon>Bacteria</taxon>
        <taxon>Pseudomonadati</taxon>
        <taxon>Pseudomonadota</taxon>
        <taxon>Gammaproteobacteria</taxon>
        <taxon>Chromatiales</taxon>
        <taxon>Sedimenticolaceae</taxon>
        <taxon>Sedimenticola</taxon>
    </lineage>
</organism>
<dbReference type="EMBL" id="PKUN01000014">
    <property type="protein sequence ID" value="PLX61556.1"/>
    <property type="molecule type" value="Genomic_DNA"/>
</dbReference>
<evidence type="ECO:0008006" key="3">
    <source>
        <dbReference type="Google" id="ProtNLM"/>
    </source>
</evidence>
<dbReference type="NCBIfam" id="NF047637">
    <property type="entry name" value="lipo_CC0125"/>
    <property type="match status" value="1"/>
</dbReference>
<proteinExistence type="predicted"/>
<accession>A0A2N6CWC8</accession>
<dbReference type="PROSITE" id="PS51257">
    <property type="entry name" value="PROKAR_LIPOPROTEIN"/>
    <property type="match status" value="1"/>
</dbReference>
<evidence type="ECO:0000313" key="1">
    <source>
        <dbReference type="EMBL" id="PLX61556.1"/>
    </source>
</evidence>
<dbReference type="Proteomes" id="UP000235015">
    <property type="component" value="Unassembled WGS sequence"/>
</dbReference>
<protein>
    <recommendedName>
        <fullName evidence="3">Lipoprotein</fullName>
    </recommendedName>
</protein>
<name>A0A2N6CWC8_9GAMM</name>
<comment type="caution">
    <text evidence="1">The sequence shown here is derived from an EMBL/GenBank/DDBJ whole genome shotgun (WGS) entry which is preliminary data.</text>
</comment>
<gene>
    <name evidence="1" type="ORF">C0630_10335</name>
</gene>
<dbReference type="AlphaFoldDB" id="A0A2N6CWC8"/>
<reference evidence="1 2" key="1">
    <citation type="submission" date="2017-11" db="EMBL/GenBank/DDBJ databases">
        <title>Genome-resolved metagenomics identifies genetic mobility, metabolic interactions, and unexpected diversity in perchlorate-reducing communities.</title>
        <authorList>
            <person name="Barnum T.P."/>
            <person name="Figueroa I.A."/>
            <person name="Carlstrom C.I."/>
            <person name="Lucas L.N."/>
            <person name="Engelbrektson A.L."/>
            <person name="Coates J.D."/>
        </authorList>
    </citation>
    <scope>NUCLEOTIDE SEQUENCE [LARGE SCALE GENOMIC DNA]</scope>
    <source>
        <strain evidence="1">BM301</strain>
    </source>
</reference>